<proteinExistence type="predicted"/>
<dbReference type="KEGG" id="pmrn:116941953"/>
<evidence type="ECO:0000313" key="4">
    <source>
        <dbReference type="Proteomes" id="UP001318040"/>
    </source>
</evidence>
<feature type="region of interest" description="Disordered" evidence="1">
    <location>
        <begin position="973"/>
        <end position="1112"/>
    </location>
</feature>
<accession>A0AAJ7WT77</accession>
<dbReference type="PANTHER" id="PTHR15319:SF1">
    <property type="entry name" value="TATA BOX-BINDING PROTEIN-ASSOCIATED FACTOR RNA POLYMERASE I SUBUNIT C"/>
    <property type="match status" value="1"/>
</dbReference>
<dbReference type="CTD" id="9013"/>
<dbReference type="InterPro" id="IPR038801">
    <property type="entry name" value="TAF1C"/>
</dbReference>
<dbReference type="InterPro" id="IPR036322">
    <property type="entry name" value="WD40_repeat_dom_sf"/>
</dbReference>
<feature type="domain" description="TAF1C helical bundle" evidence="3">
    <location>
        <begin position="544"/>
        <end position="696"/>
    </location>
</feature>
<name>A0AAJ7WT77_PETMA</name>
<evidence type="ECO:0000256" key="1">
    <source>
        <dbReference type="SAM" id="MobiDB-lite"/>
    </source>
</evidence>
<dbReference type="InterPro" id="IPR049090">
    <property type="entry name" value="TAF1C_HB"/>
</dbReference>
<evidence type="ECO:0000313" key="5">
    <source>
        <dbReference type="RefSeq" id="XP_032809270.1"/>
    </source>
</evidence>
<feature type="domain" description="TAF1C beta-propeller" evidence="2">
    <location>
        <begin position="289"/>
        <end position="428"/>
    </location>
</feature>
<dbReference type="GO" id="GO:0001164">
    <property type="term" value="F:RNA polymerase I core promoter sequence-specific DNA binding"/>
    <property type="evidence" value="ECO:0007669"/>
    <property type="project" value="TreeGrafter"/>
</dbReference>
<feature type="domain" description="TAF1C helical bundle" evidence="3">
    <location>
        <begin position="776"/>
        <end position="833"/>
    </location>
</feature>
<evidence type="ECO:0000259" key="3">
    <source>
        <dbReference type="Pfam" id="PF20642"/>
    </source>
</evidence>
<dbReference type="RefSeq" id="XP_032809271.1">
    <property type="nucleotide sequence ID" value="XM_032953380.1"/>
</dbReference>
<feature type="compositionally biased region" description="Basic residues" evidence="1">
    <location>
        <begin position="1102"/>
        <end position="1112"/>
    </location>
</feature>
<organism evidence="4 6">
    <name type="scientific">Petromyzon marinus</name>
    <name type="common">Sea lamprey</name>
    <dbReference type="NCBI Taxonomy" id="7757"/>
    <lineage>
        <taxon>Eukaryota</taxon>
        <taxon>Metazoa</taxon>
        <taxon>Chordata</taxon>
        <taxon>Craniata</taxon>
        <taxon>Vertebrata</taxon>
        <taxon>Cyclostomata</taxon>
        <taxon>Hyperoartia</taxon>
        <taxon>Petromyzontiformes</taxon>
        <taxon>Petromyzontidae</taxon>
        <taxon>Petromyzon</taxon>
    </lineage>
</organism>
<dbReference type="PANTHER" id="PTHR15319">
    <property type="entry name" value="TATA BOX-BINDING PROTEIN ASSOCIATED FACTOR RNA POLYMERASE I SUBUNIT C"/>
    <property type="match status" value="1"/>
</dbReference>
<reference evidence="5 6" key="1">
    <citation type="submission" date="2025-04" db="UniProtKB">
        <authorList>
            <consortium name="RefSeq"/>
        </authorList>
    </citation>
    <scope>IDENTIFICATION</scope>
    <source>
        <tissue evidence="5 6">Sperm</tissue>
    </source>
</reference>
<feature type="region of interest" description="Disordered" evidence="1">
    <location>
        <begin position="923"/>
        <end position="953"/>
    </location>
</feature>
<dbReference type="Pfam" id="PF20641">
    <property type="entry name" value="TAF1C_beta-prop"/>
    <property type="match status" value="1"/>
</dbReference>
<evidence type="ECO:0000313" key="6">
    <source>
        <dbReference type="RefSeq" id="XP_032809271.1"/>
    </source>
</evidence>
<dbReference type="AlphaFoldDB" id="A0AAJ7WT77"/>
<dbReference type="GO" id="GO:0001650">
    <property type="term" value="C:fibrillar center"/>
    <property type="evidence" value="ECO:0007669"/>
    <property type="project" value="TreeGrafter"/>
</dbReference>
<feature type="compositionally biased region" description="Low complexity" evidence="1">
    <location>
        <begin position="973"/>
        <end position="985"/>
    </location>
</feature>
<dbReference type="SUPFAM" id="SSF50978">
    <property type="entry name" value="WD40 repeat-like"/>
    <property type="match status" value="1"/>
</dbReference>
<dbReference type="InterPro" id="IPR049087">
    <property type="entry name" value="TAF1C_beta-prop"/>
</dbReference>
<feature type="region of interest" description="Disordered" evidence="1">
    <location>
        <begin position="592"/>
        <end position="660"/>
    </location>
</feature>
<protein>
    <submittedName>
        <fullName evidence="5 6">TATA box-binding protein-associated factor RNA polymerase I subunit C isoform X1</fullName>
    </submittedName>
</protein>
<sequence length="1112" mass="122485">MERPRGYDLTAFPSSLFPTHYSTGPAADHRLTPGTWALLGPVQRQETPVDEVRSTGQQPRWVSQRRHGVEWEPVEPVALPFLPPSEVCTIPEFMDERNEEMMGPRKREAYHAKSYKFIEQMSNFFMDHPRDAFLSMGKLLEPCFNFSNAKPKAGEQVTAGRMLSYRKENKREKIAHLLGDALWEVPHHVLADCLREELRERRAWERFDAACTGGCLHYHPPLGARKHGLLVYPSGSCMDTLSFQTIAQKCEGKACRSSCIKTLKPSVKFHLAGGIRQISTSSVRQEVFVGVRSDYFCGLWKTGGKRPLRPQCVEVVQLEEPATCLTVSPHIPGELLVASESGSVYLWVAQKSSLQCVRRETRNLHFDAESRWRWCHFTAHPRVITYADRTGVDATDARIGRAGNTSLFRIGEAARCQQGERVVLSQHLDPVNPFHFLVMTQYSAYLMDERLPILPMLRWNHGLSCPPLFAHATHGPGHGISSSTASGGQRQHLLLGTQRKHELLMLSYTGGGQEPCCTTSLPRKLACASEWLDHIRPLLPRQKHLLRRRLESAGAGVTAIPHQGSCGRLTVLQLSVAGDIFYQTLRPGAPGTANAVDCATEPPSATHHAAPPDPAMLATPRRVFPPPSGGTEALDSRGDGSGSAVAESETGGGGVASDGSADLLRSEVKRCQRWASGFLLLQRRATGKLPPHRARSKQVKLFRHLHRRMPEKPPDFSSSVVNLVRAELRAGVATGAEVAVTAGRGSTEEERSEEVQAQPSLQLLLPVLSLPQEEEPVLFPKPVVDAEAKDELSSRLTAAWHGEWHEWWEEKLGIASKRRAQDARQRRRVKKLRGRRHRRLQGSYSSSASEWATEFSETMSCSGKSFTSVDLFSESSHTNEVELDADILQGHFTDDTRVSAVKGIDSSQHSLFEDDAHVAASNSRPSLLGASSQNLPSSILKKNPSKTAQHSLAETAVQDKAELWTNTFFGESLSQTSQSSTPFFSRARRPAQASDLQSQSQKPLPPSLSSLQKEPSSSQHLGPAPGDSLQREEEPSSGVDGKSQEGHAAVSRPASSRLLPFSFSSQPSGGSPMPWIVTSNSQGSSSTPLPQRPSSQSVASLVKKKKRFTMGF</sequence>
<gene>
    <name evidence="5 6" type="primary">TAF1C</name>
</gene>
<feature type="compositionally biased region" description="Low complexity" evidence="1">
    <location>
        <begin position="1053"/>
        <end position="1074"/>
    </location>
</feature>
<feature type="compositionally biased region" description="Polar residues" evidence="1">
    <location>
        <begin position="923"/>
        <end position="937"/>
    </location>
</feature>
<evidence type="ECO:0000259" key="2">
    <source>
        <dbReference type="Pfam" id="PF20641"/>
    </source>
</evidence>
<dbReference type="RefSeq" id="XP_032809270.1">
    <property type="nucleotide sequence ID" value="XM_032953379.1"/>
</dbReference>
<dbReference type="Proteomes" id="UP001318040">
    <property type="component" value="Chromosome 13"/>
</dbReference>
<feature type="compositionally biased region" description="Polar residues" evidence="1">
    <location>
        <begin position="1077"/>
        <end position="1099"/>
    </location>
</feature>
<keyword evidence="4" id="KW-1185">Reference proteome</keyword>
<feature type="compositionally biased region" description="Low complexity" evidence="1">
    <location>
        <begin position="996"/>
        <end position="1019"/>
    </location>
</feature>
<dbReference type="Pfam" id="PF20642">
    <property type="entry name" value="TAF1C_HB"/>
    <property type="match status" value="2"/>
</dbReference>